<reference evidence="7" key="2">
    <citation type="submission" date="2025-08" db="UniProtKB">
        <authorList>
            <consortium name="Ensembl"/>
        </authorList>
    </citation>
    <scope>IDENTIFICATION</scope>
</reference>
<dbReference type="FunCoup" id="H2YQ19">
    <property type="interactions" value="162"/>
</dbReference>
<evidence type="ECO:0000256" key="5">
    <source>
        <dbReference type="ARBA" id="ARBA00080297"/>
    </source>
</evidence>
<dbReference type="GO" id="GO:0110050">
    <property type="term" value="F:deaminated glutathione amidase activity"/>
    <property type="evidence" value="ECO:0007669"/>
    <property type="project" value="UniProtKB-EC"/>
</dbReference>
<keyword evidence="2" id="KW-0378">Hydrolase</keyword>
<dbReference type="Proteomes" id="UP000007875">
    <property type="component" value="Unassembled WGS sequence"/>
</dbReference>
<dbReference type="PANTHER" id="PTHR23088:SF27">
    <property type="entry name" value="DEAMINATED GLUTATHIONE AMIDASE"/>
    <property type="match status" value="1"/>
</dbReference>
<dbReference type="HOGENOM" id="CLU_030130_1_2_1"/>
<dbReference type="CDD" id="cd07572">
    <property type="entry name" value="nit"/>
    <property type="match status" value="1"/>
</dbReference>
<proteinExistence type="inferred from homology"/>
<organism evidence="7 8">
    <name type="scientific">Ciona savignyi</name>
    <name type="common">Pacific transparent sea squirt</name>
    <dbReference type="NCBI Taxonomy" id="51511"/>
    <lineage>
        <taxon>Eukaryota</taxon>
        <taxon>Metazoa</taxon>
        <taxon>Chordata</taxon>
        <taxon>Tunicata</taxon>
        <taxon>Ascidiacea</taxon>
        <taxon>Phlebobranchia</taxon>
        <taxon>Cionidae</taxon>
        <taxon>Ciona</taxon>
    </lineage>
</organism>
<dbReference type="InParanoid" id="H2YQ19"/>
<dbReference type="eggNOG" id="KOG0807">
    <property type="taxonomic scope" value="Eukaryota"/>
</dbReference>
<dbReference type="PROSITE" id="PS01227">
    <property type="entry name" value="UPF0012"/>
    <property type="match status" value="1"/>
</dbReference>
<reference evidence="8" key="1">
    <citation type="submission" date="2003-08" db="EMBL/GenBank/DDBJ databases">
        <authorList>
            <person name="Birren B."/>
            <person name="Nusbaum C."/>
            <person name="Abebe A."/>
            <person name="Abouelleil A."/>
            <person name="Adekoya E."/>
            <person name="Ait-zahra M."/>
            <person name="Allen N."/>
            <person name="Allen T."/>
            <person name="An P."/>
            <person name="Anderson M."/>
            <person name="Anderson S."/>
            <person name="Arachchi H."/>
            <person name="Armbruster J."/>
            <person name="Bachantsang P."/>
            <person name="Baldwin J."/>
            <person name="Barry A."/>
            <person name="Bayul T."/>
            <person name="Blitshsteyn B."/>
            <person name="Bloom T."/>
            <person name="Blye J."/>
            <person name="Boguslavskiy L."/>
            <person name="Borowsky M."/>
            <person name="Boukhgalter B."/>
            <person name="Brunache A."/>
            <person name="Butler J."/>
            <person name="Calixte N."/>
            <person name="Calvo S."/>
            <person name="Camarata J."/>
            <person name="Campo K."/>
            <person name="Chang J."/>
            <person name="Cheshatsang Y."/>
            <person name="Citroen M."/>
            <person name="Collymore A."/>
            <person name="Considine T."/>
            <person name="Cook A."/>
            <person name="Cooke P."/>
            <person name="Corum B."/>
            <person name="Cuomo C."/>
            <person name="David R."/>
            <person name="Dawoe T."/>
            <person name="Degray S."/>
            <person name="Dodge S."/>
            <person name="Dooley K."/>
            <person name="Dorje P."/>
            <person name="Dorjee K."/>
            <person name="Dorris L."/>
            <person name="Duffey N."/>
            <person name="Dupes A."/>
            <person name="Elkins T."/>
            <person name="Engels R."/>
            <person name="Erickson J."/>
            <person name="Farina A."/>
            <person name="Faro S."/>
            <person name="Ferreira P."/>
            <person name="Fischer H."/>
            <person name="Fitzgerald M."/>
            <person name="Foley K."/>
            <person name="Gage D."/>
            <person name="Galagan J."/>
            <person name="Gearin G."/>
            <person name="Gnerre S."/>
            <person name="Gnirke A."/>
            <person name="Goyette A."/>
            <person name="Graham J."/>
            <person name="Grandbois E."/>
            <person name="Gyaltsen K."/>
            <person name="Hafez N."/>
            <person name="Hagopian D."/>
            <person name="Hagos B."/>
            <person name="Hall J."/>
            <person name="Hatcher B."/>
            <person name="Heller A."/>
            <person name="Higgins H."/>
            <person name="Honan T."/>
            <person name="Horn A."/>
            <person name="Houde N."/>
            <person name="Hughes L."/>
            <person name="Hulme W."/>
            <person name="Husby E."/>
            <person name="Iliev I."/>
            <person name="Jaffe D."/>
            <person name="Jones C."/>
            <person name="Kamal M."/>
            <person name="Kamat A."/>
            <person name="Kamvysselis M."/>
            <person name="Karlsson E."/>
            <person name="Kells C."/>
            <person name="Kieu A."/>
            <person name="Kisner P."/>
            <person name="Kodira C."/>
            <person name="Kulbokas E."/>
            <person name="Labutti K."/>
            <person name="Lama D."/>
            <person name="Landers T."/>
            <person name="Leger J."/>
            <person name="Levine S."/>
            <person name="Lewis D."/>
            <person name="Lewis T."/>
            <person name="Lindblad-toh K."/>
            <person name="Liu X."/>
            <person name="Lokyitsang T."/>
            <person name="Lokyitsang Y."/>
            <person name="Lucien O."/>
            <person name="Lui A."/>
            <person name="Ma L.J."/>
            <person name="Mabbitt R."/>
            <person name="Macdonald J."/>
            <person name="Maclean C."/>
            <person name="Major J."/>
            <person name="Manning J."/>
            <person name="Marabella R."/>
            <person name="Maru K."/>
            <person name="Matthews C."/>
            <person name="Mauceli E."/>
            <person name="Mccarthy M."/>
            <person name="Mcdonough S."/>
            <person name="Mcghee T."/>
            <person name="Meldrim J."/>
            <person name="Meneus L."/>
            <person name="Mesirov J."/>
            <person name="Mihalev A."/>
            <person name="Mihova T."/>
            <person name="Mikkelsen T."/>
            <person name="Mlenga V."/>
            <person name="Moru K."/>
            <person name="Mozes J."/>
            <person name="Mulrain L."/>
            <person name="Munson G."/>
            <person name="Naylor J."/>
            <person name="Newes C."/>
            <person name="Nguyen C."/>
            <person name="Nguyen N."/>
            <person name="Nguyen T."/>
            <person name="Nicol R."/>
            <person name="Nielsen C."/>
            <person name="Nizzari M."/>
            <person name="Norbu C."/>
            <person name="Norbu N."/>
            <person name="O'donnell P."/>
            <person name="Okoawo O."/>
            <person name="O'leary S."/>
            <person name="Omotosho B."/>
            <person name="O'neill K."/>
            <person name="Osman S."/>
            <person name="Parker S."/>
            <person name="Perrin D."/>
            <person name="Phunkhang P."/>
            <person name="Piqani B."/>
            <person name="Purcell S."/>
            <person name="Rachupka T."/>
            <person name="Ramasamy U."/>
            <person name="Rameau R."/>
            <person name="Ray V."/>
            <person name="Raymond C."/>
            <person name="Retta R."/>
            <person name="Richardson S."/>
            <person name="Rise C."/>
            <person name="Rodriguez J."/>
            <person name="Rogers J."/>
            <person name="Rogov P."/>
            <person name="Rutman M."/>
            <person name="Schupbach R."/>
            <person name="Seaman C."/>
            <person name="Settipalli S."/>
            <person name="Sharpe T."/>
            <person name="Sheridan J."/>
            <person name="Sherpa N."/>
            <person name="Shi J."/>
            <person name="Smirnov S."/>
            <person name="Smith C."/>
            <person name="Sougnez C."/>
            <person name="Spencer B."/>
            <person name="Stalker J."/>
            <person name="Stange-thomann N."/>
            <person name="Stavropoulos S."/>
            <person name="Stetson K."/>
            <person name="Stone C."/>
            <person name="Stone S."/>
            <person name="Stubbs M."/>
            <person name="Talamas J."/>
            <person name="Tchuinga P."/>
            <person name="Tenzing P."/>
            <person name="Tesfaye S."/>
            <person name="Theodore J."/>
            <person name="Thoulutsang Y."/>
            <person name="Topham K."/>
            <person name="Towey S."/>
            <person name="Tsamla T."/>
            <person name="Tsomo N."/>
            <person name="Vallee D."/>
            <person name="Vassiliev H."/>
            <person name="Venkataraman V."/>
            <person name="Vinson J."/>
            <person name="Vo A."/>
            <person name="Wade C."/>
            <person name="Wang S."/>
            <person name="Wangchuk T."/>
            <person name="Wangdi T."/>
            <person name="Whittaker C."/>
            <person name="Wilkinson J."/>
            <person name="Wu Y."/>
            <person name="Wyman D."/>
            <person name="Yadav S."/>
            <person name="Yang S."/>
            <person name="Yang X."/>
            <person name="Yeager S."/>
            <person name="Yee E."/>
            <person name="Young G."/>
            <person name="Zainoun J."/>
            <person name="Zembeck L."/>
            <person name="Zimmer A."/>
            <person name="Zody M."/>
            <person name="Lander E."/>
        </authorList>
    </citation>
    <scope>NUCLEOTIDE SEQUENCE [LARGE SCALE GENOMIC DNA]</scope>
</reference>
<reference evidence="7" key="3">
    <citation type="submission" date="2025-09" db="UniProtKB">
        <authorList>
            <consortium name="Ensembl"/>
        </authorList>
    </citation>
    <scope>IDENTIFICATION</scope>
</reference>
<dbReference type="InterPro" id="IPR003010">
    <property type="entry name" value="C-N_Hydrolase"/>
</dbReference>
<evidence type="ECO:0000256" key="2">
    <source>
        <dbReference type="ARBA" id="ARBA00022801"/>
    </source>
</evidence>
<dbReference type="Pfam" id="PF00795">
    <property type="entry name" value="CN_hydrolase"/>
    <property type="match status" value="1"/>
</dbReference>
<feature type="domain" description="CN hydrolase" evidence="6">
    <location>
        <begin position="9"/>
        <end position="260"/>
    </location>
</feature>
<dbReference type="GeneTree" id="ENSGT00550000075099"/>
<dbReference type="STRING" id="51511.ENSCSAVP00000007427"/>
<dbReference type="InterPro" id="IPR045254">
    <property type="entry name" value="Nit1/2_C-N_Hydrolase"/>
</dbReference>
<comment type="similarity">
    <text evidence="1">Belongs to the carbon-nitrogen hydrolase superfamily. NIT1/NIT2 family.</text>
</comment>
<dbReference type="EC" id="3.5.1.128" evidence="3"/>
<dbReference type="Gene3D" id="3.60.110.10">
    <property type="entry name" value="Carbon-nitrogen hydrolase"/>
    <property type="match status" value="1"/>
</dbReference>
<accession>H2YQ19</accession>
<dbReference type="OMA" id="MRVAVCQ"/>
<evidence type="ECO:0000313" key="8">
    <source>
        <dbReference type="Proteomes" id="UP000007875"/>
    </source>
</evidence>
<keyword evidence="8" id="KW-1185">Reference proteome</keyword>
<dbReference type="Ensembl" id="ENSCSAVT00000007524.1">
    <property type="protein sequence ID" value="ENSCSAVP00000007427.1"/>
    <property type="gene ID" value="ENSCSAVG00000004442.1"/>
</dbReference>
<sequence>LRPNYPTMKQIIGVCQMSVDENIDQNLQQARDLVSECNSRGAVFVFLPEACDYISSDRSKSVKMSNFLDSDLFKEYSKMAAEFGVWLSCGGIHRRCADDPGDKMRNSHVVFDADGVVRLVYDKCHLFNVDIPNKVRLQETDTVVAGKSIVEPIDTPIGKLGAMVCYDVRFPQISSKLREKGAEILTYPSAFTVPTGHAHWEALLRARAIENQCYVVAAAQVGVHNSSRKSYGHSMIVDPWGTVLACAGDRVGVITAEIELDYLWKLRQEMPVSSHMRHDLY</sequence>
<dbReference type="PANTHER" id="PTHR23088">
    <property type="entry name" value="NITRILASE-RELATED"/>
    <property type="match status" value="1"/>
</dbReference>
<name>H2YQ19_CIOSA</name>
<dbReference type="InterPro" id="IPR036526">
    <property type="entry name" value="C-N_Hydrolase_sf"/>
</dbReference>
<dbReference type="InterPro" id="IPR001110">
    <property type="entry name" value="UPF0012_CS"/>
</dbReference>
<evidence type="ECO:0000256" key="4">
    <source>
        <dbReference type="ARBA" id="ARBA00074513"/>
    </source>
</evidence>
<evidence type="ECO:0000256" key="3">
    <source>
        <dbReference type="ARBA" id="ARBA00066912"/>
    </source>
</evidence>
<evidence type="ECO:0000256" key="1">
    <source>
        <dbReference type="ARBA" id="ARBA00010613"/>
    </source>
</evidence>
<protein>
    <recommendedName>
        <fullName evidence="4">Deaminated glutathione amidase</fullName>
        <ecNumber evidence="3">3.5.1.128</ecNumber>
    </recommendedName>
    <alternativeName>
        <fullName evidence="5">Nitrilase homolog 1</fullName>
    </alternativeName>
</protein>
<evidence type="ECO:0000313" key="7">
    <source>
        <dbReference type="Ensembl" id="ENSCSAVP00000007427.1"/>
    </source>
</evidence>
<evidence type="ECO:0000259" key="6">
    <source>
        <dbReference type="PROSITE" id="PS50263"/>
    </source>
</evidence>
<dbReference type="FunFam" id="3.60.110.10:FF:000005">
    <property type="entry name" value="nitrilase homolog 1 isoform X1"/>
    <property type="match status" value="1"/>
</dbReference>
<dbReference type="AlphaFoldDB" id="H2YQ19"/>
<dbReference type="SUPFAM" id="SSF56317">
    <property type="entry name" value="Carbon-nitrogen hydrolase"/>
    <property type="match status" value="1"/>
</dbReference>
<dbReference type="PROSITE" id="PS50263">
    <property type="entry name" value="CN_HYDROLASE"/>
    <property type="match status" value="1"/>
</dbReference>